<evidence type="ECO:0000313" key="3">
    <source>
        <dbReference type="Proteomes" id="UP000177383"/>
    </source>
</evidence>
<protein>
    <submittedName>
        <fullName evidence="2">Uncharacterized protein</fullName>
    </submittedName>
</protein>
<proteinExistence type="predicted"/>
<accession>A0A1F5ZN35</accession>
<evidence type="ECO:0000313" key="2">
    <source>
        <dbReference type="EMBL" id="OGG13734.1"/>
    </source>
</evidence>
<comment type="caution">
    <text evidence="2">The sequence shown here is derived from an EMBL/GenBank/DDBJ whole genome shotgun (WGS) entry which is preliminary data.</text>
</comment>
<dbReference type="AlphaFoldDB" id="A0A1F5ZN35"/>
<organism evidence="2 3">
    <name type="scientific">Candidatus Gottesmanbacteria bacterium RIFCSPHIGHO2_01_FULL_39_10</name>
    <dbReference type="NCBI Taxonomy" id="1798375"/>
    <lineage>
        <taxon>Bacteria</taxon>
        <taxon>Candidatus Gottesmaniibacteriota</taxon>
    </lineage>
</organism>
<gene>
    <name evidence="2" type="ORF">A2773_02730</name>
</gene>
<feature type="region of interest" description="Disordered" evidence="1">
    <location>
        <begin position="1"/>
        <end position="28"/>
    </location>
</feature>
<dbReference type="STRING" id="1798375.A2773_02730"/>
<evidence type="ECO:0000256" key="1">
    <source>
        <dbReference type="SAM" id="MobiDB-lite"/>
    </source>
</evidence>
<name>A0A1F5ZN35_9BACT</name>
<dbReference type="EMBL" id="MFJE01000038">
    <property type="protein sequence ID" value="OGG13734.1"/>
    <property type="molecule type" value="Genomic_DNA"/>
</dbReference>
<reference evidence="2 3" key="1">
    <citation type="journal article" date="2016" name="Nat. Commun.">
        <title>Thousands of microbial genomes shed light on interconnected biogeochemical processes in an aquifer system.</title>
        <authorList>
            <person name="Anantharaman K."/>
            <person name="Brown C.T."/>
            <person name="Hug L.A."/>
            <person name="Sharon I."/>
            <person name="Castelle C.J."/>
            <person name="Probst A.J."/>
            <person name="Thomas B.C."/>
            <person name="Singh A."/>
            <person name="Wilkins M.J."/>
            <person name="Karaoz U."/>
            <person name="Brodie E.L."/>
            <person name="Williams K.H."/>
            <person name="Hubbard S.S."/>
            <person name="Banfield J.F."/>
        </authorList>
    </citation>
    <scope>NUCLEOTIDE SEQUENCE [LARGE SCALE GENOMIC DNA]</scope>
</reference>
<sequence length="81" mass="8877">MIQASAFAFEPRNRKGVPPQAGKQGPFSELRNKVRICLPSHRLSNISKISSGKSRGYIPKFGSNASKYPETARSGKTEVVE</sequence>
<dbReference type="Proteomes" id="UP000177383">
    <property type="component" value="Unassembled WGS sequence"/>
</dbReference>
<feature type="region of interest" description="Disordered" evidence="1">
    <location>
        <begin position="60"/>
        <end position="81"/>
    </location>
</feature>